<accession>A0A1C4VZB8</accession>
<keyword evidence="3" id="KW-1185">Reference proteome</keyword>
<dbReference type="Pfam" id="PF03704">
    <property type="entry name" value="BTAD"/>
    <property type="match status" value="1"/>
</dbReference>
<dbReference type="InterPro" id="IPR005158">
    <property type="entry name" value="BTAD"/>
</dbReference>
<evidence type="ECO:0000313" key="2">
    <source>
        <dbReference type="EMBL" id="SCE89079.1"/>
    </source>
</evidence>
<dbReference type="GO" id="GO:0003677">
    <property type="term" value="F:DNA binding"/>
    <property type="evidence" value="ECO:0007669"/>
    <property type="project" value="UniProtKB-KW"/>
</dbReference>
<dbReference type="Gene3D" id="1.25.40.10">
    <property type="entry name" value="Tetratricopeptide repeat domain"/>
    <property type="match status" value="1"/>
</dbReference>
<dbReference type="RefSeq" id="WP_091261593.1">
    <property type="nucleotide sequence ID" value="NZ_FMCS01000003.1"/>
</dbReference>
<dbReference type="InterPro" id="IPR011990">
    <property type="entry name" value="TPR-like_helical_dom_sf"/>
</dbReference>
<dbReference type="AlphaFoldDB" id="A0A1C4VZB8"/>
<dbReference type="PANTHER" id="PTHR35807">
    <property type="entry name" value="TRANSCRIPTIONAL REGULATOR REDD-RELATED"/>
    <property type="match status" value="1"/>
</dbReference>
<gene>
    <name evidence="2" type="ORF">GA0070214_10338</name>
</gene>
<feature type="domain" description="Bacterial transcriptional activator" evidence="1">
    <location>
        <begin position="108"/>
        <end position="247"/>
    </location>
</feature>
<sequence>MTADFVDALVADQPAGSGPVLRLLGDVRVSHGSRWYDVPEGSKRLLVYVALHRRRLDRGHAAATLWPDAPDSRAAGNLRSALWRLNQAHVGLIGVDRHHLAFRPGVLVDIDLVTAWAGRLIAGRPAGADLSALPTGGVLFDLLPGWYDDWVLTERERVRQRVLHGMEAMSRHLVTSGRCAEAVEVALTAAGAEPLRESAQRVLLEAHLAEGNWVEGRRGLDTYRRLLARELDMEPDPRLAALLDAYPRARPAATADRERASSISAMS</sequence>
<protein>
    <submittedName>
        <fullName evidence="2">DNA-binding transcriptional activator of the SARP family</fullName>
    </submittedName>
</protein>
<name>A0A1C4VZB8_9ACTN</name>
<dbReference type="SUPFAM" id="SSF48452">
    <property type="entry name" value="TPR-like"/>
    <property type="match status" value="1"/>
</dbReference>
<reference evidence="3" key="1">
    <citation type="submission" date="2016-06" db="EMBL/GenBank/DDBJ databases">
        <authorList>
            <person name="Varghese N."/>
            <person name="Submissions Spin"/>
        </authorList>
    </citation>
    <scope>NUCLEOTIDE SEQUENCE [LARGE SCALE GENOMIC DNA]</scope>
    <source>
        <strain evidence="3">DSM 45246</strain>
    </source>
</reference>
<evidence type="ECO:0000259" key="1">
    <source>
        <dbReference type="SMART" id="SM01043"/>
    </source>
</evidence>
<dbReference type="EMBL" id="FMCS01000003">
    <property type="protein sequence ID" value="SCE89079.1"/>
    <property type="molecule type" value="Genomic_DNA"/>
</dbReference>
<proteinExistence type="predicted"/>
<keyword evidence="2" id="KW-0238">DNA-binding</keyword>
<evidence type="ECO:0000313" key="3">
    <source>
        <dbReference type="Proteomes" id="UP000199629"/>
    </source>
</evidence>
<dbReference type="Proteomes" id="UP000199629">
    <property type="component" value="Unassembled WGS sequence"/>
</dbReference>
<dbReference type="InterPro" id="IPR051677">
    <property type="entry name" value="AfsR-DnrI-RedD_regulator"/>
</dbReference>
<dbReference type="SMART" id="SM01043">
    <property type="entry name" value="BTAD"/>
    <property type="match status" value="1"/>
</dbReference>
<organism evidence="2 3">
    <name type="scientific">Micromonospora chaiyaphumensis</name>
    <dbReference type="NCBI Taxonomy" id="307119"/>
    <lineage>
        <taxon>Bacteria</taxon>
        <taxon>Bacillati</taxon>
        <taxon>Actinomycetota</taxon>
        <taxon>Actinomycetes</taxon>
        <taxon>Micromonosporales</taxon>
        <taxon>Micromonosporaceae</taxon>
        <taxon>Micromonospora</taxon>
    </lineage>
</organism>